<evidence type="ECO:0000256" key="6">
    <source>
        <dbReference type="ARBA" id="ARBA00023239"/>
    </source>
</evidence>
<dbReference type="Pfam" id="PF00291">
    <property type="entry name" value="PALP"/>
    <property type="match status" value="1"/>
</dbReference>
<gene>
    <name evidence="10" type="ORF">OHA22_32260</name>
</gene>
<evidence type="ECO:0000313" key="10">
    <source>
        <dbReference type="EMBL" id="WTT23678.1"/>
    </source>
</evidence>
<evidence type="ECO:0000259" key="9">
    <source>
        <dbReference type="Pfam" id="PF00291"/>
    </source>
</evidence>
<evidence type="ECO:0000256" key="8">
    <source>
        <dbReference type="ARBA" id="ARBA00031427"/>
    </source>
</evidence>
<dbReference type="PANTHER" id="PTHR48078:SF6">
    <property type="entry name" value="L-THREONINE DEHYDRATASE CATABOLIC TDCB"/>
    <property type="match status" value="1"/>
</dbReference>
<dbReference type="GO" id="GO:0030170">
    <property type="term" value="F:pyridoxal phosphate binding"/>
    <property type="evidence" value="ECO:0007669"/>
    <property type="project" value="InterPro"/>
</dbReference>
<dbReference type="InterPro" id="IPR050147">
    <property type="entry name" value="Ser/Thr_Dehydratase"/>
</dbReference>
<dbReference type="GO" id="GO:0006567">
    <property type="term" value="P:L-threonine catabolic process"/>
    <property type="evidence" value="ECO:0007669"/>
    <property type="project" value="TreeGrafter"/>
</dbReference>
<dbReference type="InterPro" id="IPR036052">
    <property type="entry name" value="TrpB-like_PALP_sf"/>
</dbReference>
<dbReference type="GO" id="GO:0004794">
    <property type="term" value="F:threonine deaminase activity"/>
    <property type="evidence" value="ECO:0007669"/>
    <property type="project" value="UniProtKB-EC"/>
</dbReference>
<dbReference type="Gene3D" id="3.40.50.1100">
    <property type="match status" value="2"/>
</dbReference>
<comment type="similarity">
    <text evidence="3">Belongs to the serine/threonine dehydratase family.</text>
</comment>
<evidence type="ECO:0000256" key="3">
    <source>
        <dbReference type="ARBA" id="ARBA00010869"/>
    </source>
</evidence>
<evidence type="ECO:0000256" key="4">
    <source>
        <dbReference type="ARBA" id="ARBA00012096"/>
    </source>
</evidence>
<proteinExistence type="inferred from homology"/>
<keyword evidence="5" id="KW-0663">Pyridoxal phosphate</keyword>
<comment type="catalytic activity">
    <reaction evidence="1">
        <text>L-threonine = 2-oxobutanoate + NH4(+)</text>
        <dbReference type="Rhea" id="RHEA:22108"/>
        <dbReference type="ChEBI" id="CHEBI:16763"/>
        <dbReference type="ChEBI" id="CHEBI:28938"/>
        <dbReference type="ChEBI" id="CHEBI:57926"/>
        <dbReference type="EC" id="4.3.1.19"/>
    </reaction>
</comment>
<accession>A0AAU2AH10</accession>
<evidence type="ECO:0000256" key="2">
    <source>
        <dbReference type="ARBA" id="ARBA00001933"/>
    </source>
</evidence>
<evidence type="ECO:0000256" key="7">
    <source>
        <dbReference type="ARBA" id="ARBA00025527"/>
    </source>
</evidence>
<dbReference type="GO" id="GO:0006565">
    <property type="term" value="P:L-serine catabolic process"/>
    <property type="evidence" value="ECO:0007669"/>
    <property type="project" value="TreeGrafter"/>
</dbReference>
<comment type="function">
    <text evidence="7">Catalyzes the anaerobic formation of alpha-ketobutyrate and ammonia from threonine in a two-step reaction. The first step involved a dehydration of threonine and a production of enamine intermediates (aminocrotonate), which tautomerizes to its imine form (iminobutyrate). Both intermediates are unstable and short-lived. The second step is the nonenzymatic hydrolysis of the enamine/imine intermediates to form 2-ketobutyrate and free ammonia. In the low water environment of the cell, the second step is accelerated by RidA.</text>
</comment>
<keyword evidence="6" id="KW-0456">Lyase</keyword>
<dbReference type="InterPro" id="IPR001926">
    <property type="entry name" value="TrpB-like_PALP"/>
</dbReference>
<comment type="cofactor">
    <cofactor evidence="2">
        <name>pyridoxal 5'-phosphate</name>
        <dbReference type="ChEBI" id="CHEBI:597326"/>
    </cofactor>
</comment>
<sequence>MSIRLILGAVDNLRGIAVRTPMLTSAALNEQLGRTVWVKAENQQLTGSFKLRGAYNALALMDAETRSRGVVGASSGNHAAALALAAHRLEVPVTVVVPENLPSVKRQAIEDLGARIVPYGRLAGRRDALVHEIADRGGLTIVPSANDEQVIAGAGTVGWEMLQEHPDLTALVVPVGGGGLAAGTALAASAHNPGPRVFGAEPATADDTHRSLQAGRRISIAPPRTIADGLGHTEPARIPFHINQRLLAGVVTVPEGAISEAMAHLWRLFRLVAEPSGAVAFAGLLHALGRLPDGPVGVVVSGGNVDWNTYKTQVDTAMTRWETPLHAAAVLH</sequence>
<dbReference type="GO" id="GO:0009097">
    <property type="term" value="P:isoleucine biosynthetic process"/>
    <property type="evidence" value="ECO:0007669"/>
    <property type="project" value="TreeGrafter"/>
</dbReference>
<evidence type="ECO:0000256" key="1">
    <source>
        <dbReference type="ARBA" id="ARBA00001274"/>
    </source>
</evidence>
<protein>
    <recommendedName>
        <fullName evidence="4">threonine ammonia-lyase</fullName>
        <ecNumber evidence="4">4.3.1.19</ecNumber>
    </recommendedName>
    <alternativeName>
        <fullName evidence="8">Threonine deaminase</fullName>
    </alternativeName>
</protein>
<feature type="domain" description="Tryptophan synthase beta chain-like PALP" evidence="9">
    <location>
        <begin position="19"/>
        <end position="302"/>
    </location>
</feature>
<organism evidence="10">
    <name type="scientific">Streptomyces sp. NBC_00093</name>
    <dbReference type="NCBI Taxonomy" id="2975649"/>
    <lineage>
        <taxon>Bacteria</taxon>
        <taxon>Bacillati</taxon>
        <taxon>Actinomycetota</taxon>
        <taxon>Actinomycetes</taxon>
        <taxon>Kitasatosporales</taxon>
        <taxon>Streptomycetaceae</taxon>
        <taxon>Streptomyces</taxon>
    </lineage>
</organism>
<dbReference type="GO" id="GO:0003941">
    <property type="term" value="F:L-serine ammonia-lyase activity"/>
    <property type="evidence" value="ECO:0007669"/>
    <property type="project" value="TreeGrafter"/>
</dbReference>
<dbReference type="InterPro" id="IPR000634">
    <property type="entry name" value="Ser/Thr_deHydtase_PyrdxlP-BS"/>
</dbReference>
<dbReference type="PANTHER" id="PTHR48078">
    <property type="entry name" value="THREONINE DEHYDRATASE, MITOCHONDRIAL-RELATED"/>
    <property type="match status" value="1"/>
</dbReference>
<reference evidence="10" key="1">
    <citation type="submission" date="2022-10" db="EMBL/GenBank/DDBJ databases">
        <title>The complete genomes of actinobacterial strains from the NBC collection.</title>
        <authorList>
            <person name="Joergensen T.S."/>
            <person name="Alvarez Arevalo M."/>
            <person name="Sterndorff E.B."/>
            <person name="Faurdal D."/>
            <person name="Vuksanovic O."/>
            <person name="Mourched A.-S."/>
            <person name="Charusanti P."/>
            <person name="Shaw S."/>
            <person name="Blin K."/>
            <person name="Weber T."/>
        </authorList>
    </citation>
    <scope>NUCLEOTIDE SEQUENCE</scope>
    <source>
        <strain evidence="10">NBC_00093</strain>
    </source>
</reference>
<dbReference type="PROSITE" id="PS00165">
    <property type="entry name" value="DEHYDRATASE_SER_THR"/>
    <property type="match status" value="1"/>
</dbReference>
<dbReference type="SUPFAM" id="SSF53686">
    <property type="entry name" value="Tryptophan synthase beta subunit-like PLP-dependent enzymes"/>
    <property type="match status" value="1"/>
</dbReference>
<evidence type="ECO:0000256" key="5">
    <source>
        <dbReference type="ARBA" id="ARBA00022898"/>
    </source>
</evidence>
<dbReference type="EC" id="4.3.1.19" evidence="4"/>
<dbReference type="AlphaFoldDB" id="A0AAU2AH10"/>
<name>A0AAU2AH10_9ACTN</name>
<dbReference type="FunFam" id="3.40.50.1100:FF:000005">
    <property type="entry name" value="Threonine dehydratase catabolic"/>
    <property type="match status" value="1"/>
</dbReference>
<dbReference type="EMBL" id="CP108222">
    <property type="protein sequence ID" value="WTT23678.1"/>
    <property type="molecule type" value="Genomic_DNA"/>
</dbReference>